<feature type="domain" description="Pseudouridine synthase I TruA alpha/beta" evidence="1">
    <location>
        <begin position="1"/>
        <end position="49"/>
    </location>
</feature>
<comment type="caution">
    <text evidence="2">The sequence shown here is derived from an EMBL/GenBank/DDBJ whole genome shotgun (WGS) entry which is preliminary data.</text>
</comment>
<dbReference type="AlphaFoldDB" id="A0AA40K6B8"/>
<dbReference type="GO" id="GO:0001522">
    <property type="term" value="P:pseudouridine synthesis"/>
    <property type="evidence" value="ECO:0007669"/>
    <property type="project" value="InterPro"/>
</dbReference>
<dbReference type="Gene3D" id="3.30.70.660">
    <property type="entry name" value="Pseudouridine synthase I, catalytic domain, C-terminal subdomain"/>
    <property type="match status" value="1"/>
</dbReference>
<protein>
    <recommendedName>
        <fullName evidence="1">Pseudouridine synthase I TruA alpha/beta domain-containing protein</fullName>
    </recommendedName>
</protein>
<dbReference type="InterPro" id="IPR020097">
    <property type="entry name" value="PsdUridine_synth_TruA_a/b_dom"/>
</dbReference>
<dbReference type="GO" id="GO:0009982">
    <property type="term" value="F:pseudouridine synthase activity"/>
    <property type="evidence" value="ECO:0007669"/>
    <property type="project" value="InterPro"/>
</dbReference>
<evidence type="ECO:0000313" key="3">
    <source>
        <dbReference type="Proteomes" id="UP001172159"/>
    </source>
</evidence>
<accession>A0AA40K6B8</accession>
<keyword evidence="3" id="KW-1185">Reference proteome</keyword>
<proteinExistence type="predicted"/>
<reference evidence="2" key="1">
    <citation type="submission" date="2023-06" db="EMBL/GenBank/DDBJ databases">
        <title>Genome-scale phylogeny and comparative genomics of the fungal order Sordariales.</title>
        <authorList>
            <consortium name="Lawrence Berkeley National Laboratory"/>
            <person name="Hensen N."/>
            <person name="Bonometti L."/>
            <person name="Westerberg I."/>
            <person name="Brannstrom I.O."/>
            <person name="Guillou S."/>
            <person name="Cros-Aarteil S."/>
            <person name="Calhoun S."/>
            <person name="Haridas S."/>
            <person name="Kuo A."/>
            <person name="Mondo S."/>
            <person name="Pangilinan J."/>
            <person name="Riley R."/>
            <person name="Labutti K."/>
            <person name="Andreopoulos B."/>
            <person name="Lipzen A."/>
            <person name="Chen C."/>
            <person name="Yanf M."/>
            <person name="Daum C."/>
            <person name="Ng V."/>
            <person name="Clum A."/>
            <person name="Steindorff A."/>
            <person name="Ohm R."/>
            <person name="Martin F."/>
            <person name="Silar P."/>
            <person name="Natvig D."/>
            <person name="Lalanne C."/>
            <person name="Gautier V."/>
            <person name="Ament-Velasquez S.L."/>
            <person name="Kruys A."/>
            <person name="Hutchinson M.I."/>
            <person name="Powell A.J."/>
            <person name="Barry K."/>
            <person name="Miller A.N."/>
            <person name="Grigoriev I.V."/>
            <person name="Debuchy R."/>
            <person name="Gladieux P."/>
            <person name="Thoren M.H."/>
            <person name="Johannesson H."/>
        </authorList>
    </citation>
    <scope>NUCLEOTIDE SEQUENCE</scope>
    <source>
        <strain evidence="2">CBS 540.89</strain>
    </source>
</reference>
<organism evidence="2 3">
    <name type="scientific">Apiosordaria backusii</name>
    <dbReference type="NCBI Taxonomy" id="314023"/>
    <lineage>
        <taxon>Eukaryota</taxon>
        <taxon>Fungi</taxon>
        <taxon>Dikarya</taxon>
        <taxon>Ascomycota</taxon>
        <taxon>Pezizomycotina</taxon>
        <taxon>Sordariomycetes</taxon>
        <taxon>Sordariomycetidae</taxon>
        <taxon>Sordariales</taxon>
        <taxon>Lasiosphaeriaceae</taxon>
        <taxon>Apiosordaria</taxon>
    </lineage>
</organism>
<gene>
    <name evidence="2" type="ORF">B0T21DRAFT_354659</name>
</gene>
<dbReference type="EMBL" id="JAUKTV010000001">
    <property type="protein sequence ID" value="KAK0747586.1"/>
    <property type="molecule type" value="Genomic_DNA"/>
</dbReference>
<dbReference type="GO" id="GO:0003723">
    <property type="term" value="F:RNA binding"/>
    <property type="evidence" value="ECO:0007669"/>
    <property type="project" value="InterPro"/>
</dbReference>
<evidence type="ECO:0000313" key="2">
    <source>
        <dbReference type="EMBL" id="KAK0747586.1"/>
    </source>
</evidence>
<dbReference type="Pfam" id="PF01416">
    <property type="entry name" value="PseudoU_synth_1"/>
    <property type="match status" value="1"/>
</dbReference>
<dbReference type="InterPro" id="IPR020103">
    <property type="entry name" value="PsdUridine_synth_cat_dom_sf"/>
</dbReference>
<evidence type="ECO:0000259" key="1">
    <source>
        <dbReference type="Pfam" id="PF01416"/>
    </source>
</evidence>
<dbReference type="SUPFAM" id="SSF55120">
    <property type="entry name" value="Pseudouridine synthase"/>
    <property type="match status" value="1"/>
</dbReference>
<dbReference type="InterPro" id="IPR020095">
    <property type="entry name" value="PsdUridine_synth_TruA_C"/>
</dbReference>
<sequence>MVAIVLNVGQGLEKPEIVRELLDTEKNGRKPGYIMADEVPLVLWDCIFPKKPEITTAEGKRKEVAGGAEDERSFLHDPNFKGEIKFKDDGVDWVWLGEDQPANLMGSNGLVDQLWEYWHERKMDELLSGLLLQKVATKADLSRRLGKEEPQARKNGKENLQRVYKGGNMTRSSGVYVPVMKKELMPTPVEINHKWAQTKGFKDSEDLAKTKNWRSVIKANKAEKAAAADGAERPE</sequence>
<dbReference type="Proteomes" id="UP001172159">
    <property type="component" value="Unassembled WGS sequence"/>
</dbReference>
<name>A0AA40K6B8_9PEZI</name>